<reference evidence="9" key="3">
    <citation type="submission" date="2019-07" db="EMBL/GenBank/DDBJ databases">
        <authorList>
            <person name="Whitman W."/>
            <person name="Huntemann M."/>
            <person name="Clum A."/>
            <person name="Pillay M."/>
            <person name="Palaniappan K."/>
            <person name="Varghese N."/>
            <person name="Mikhailova N."/>
            <person name="Stamatis D."/>
            <person name="Reddy T."/>
            <person name="Daum C."/>
            <person name="Shapiro N."/>
            <person name="Ivanova N."/>
            <person name="Kyrpides N."/>
            <person name="Woyke T."/>
        </authorList>
    </citation>
    <scope>NUCLEOTIDE SEQUENCE</scope>
    <source>
        <strain evidence="9">CGMCC 1.5380</strain>
    </source>
</reference>
<protein>
    <submittedName>
        <fullName evidence="9">Superfamily II DNA/RNA helicase</fullName>
    </submittedName>
</protein>
<dbReference type="CDD" id="cd00268">
    <property type="entry name" value="DEADc"/>
    <property type="match status" value="1"/>
</dbReference>
<dbReference type="AlphaFoldDB" id="A0A562Q3U9"/>
<sequence>MKIDNSKFITHNYKLPLHQIEKMNKKHHSNNILLNLGIESLNEMQEVAQDTILNDNNVLLLSPTGSGKTLAFLLPILEMLQPEILSVQCLILVPSRELGLQIEQVWKKMGTDYKVNVCYGGHSIDTEIKNLSNPPAVLIGTPGRIADHIDRGTFRVDKIQTLILDEFDKSLQLGFHEQMSFIIGKLTKLNKRVLVSATSDIEIPRYTRVVNPTILDFIPENVAETNLAMKMVVSKEKDKLGSLFNLICSLKSQSAIVFCNHRDGAERISDTLNEKGIYATYYHGGMDQDERERALIQFRNGSVSYLITTDLAARGLDIPEMNHVIHYHLPSKEDEFTHRNGRTARMLASGTAYIIAHESEKKMDYIDYGMEVLKVENSTSLPKPPEFQTIYISGGKKNKLNKIDIVGFFSQKGKLEKGDLGLIEVKDFISFAAVKFNKVKDLLHAIKDEKMKGKKFKIEVARKVIKKEEE</sequence>
<dbReference type="CDD" id="cd18787">
    <property type="entry name" value="SF2_C_DEAD"/>
    <property type="match status" value="1"/>
</dbReference>
<dbReference type="Pfam" id="PF03880">
    <property type="entry name" value="DbpA"/>
    <property type="match status" value="1"/>
</dbReference>
<keyword evidence="2" id="KW-0378">Hydrolase</keyword>
<dbReference type="SMART" id="SM00490">
    <property type="entry name" value="HELICc"/>
    <property type="match status" value="1"/>
</dbReference>
<dbReference type="InterPro" id="IPR050079">
    <property type="entry name" value="DEAD_box_RNA_helicase"/>
</dbReference>
<dbReference type="InterPro" id="IPR005580">
    <property type="entry name" value="DbpA/CsdA_RNA-bd_dom"/>
</dbReference>
<keyword evidence="1" id="KW-0547">Nucleotide-binding</keyword>
<dbReference type="InterPro" id="IPR012677">
    <property type="entry name" value="Nucleotide-bd_a/b_plait_sf"/>
</dbReference>
<dbReference type="EMBL" id="VLKX01000002">
    <property type="protein sequence ID" value="TWI50706.1"/>
    <property type="molecule type" value="Genomic_DNA"/>
</dbReference>
<dbReference type="PROSITE" id="PS51192">
    <property type="entry name" value="HELICASE_ATP_BIND_1"/>
    <property type="match status" value="1"/>
</dbReference>
<dbReference type="GO" id="GO:0016787">
    <property type="term" value="F:hydrolase activity"/>
    <property type="evidence" value="ECO:0007669"/>
    <property type="project" value="UniProtKB-KW"/>
</dbReference>
<dbReference type="GO" id="GO:0005524">
    <property type="term" value="F:ATP binding"/>
    <property type="evidence" value="ECO:0007669"/>
    <property type="project" value="UniProtKB-KW"/>
</dbReference>
<comment type="caution">
    <text evidence="9">The sequence shown here is derived from an EMBL/GenBank/DDBJ whole genome shotgun (WGS) entry which is preliminary data.</text>
</comment>
<dbReference type="PANTHER" id="PTHR47959">
    <property type="entry name" value="ATP-DEPENDENT RNA HELICASE RHLE-RELATED"/>
    <property type="match status" value="1"/>
</dbReference>
<dbReference type="InterPro" id="IPR044742">
    <property type="entry name" value="DEAD/DEAH_RhlB"/>
</dbReference>
<evidence type="ECO:0000313" key="11">
    <source>
        <dbReference type="Proteomes" id="UP000321392"/>
    </source>
</evidence>
<reference evidence="9 11" key="1">
    <citation type="journal article" date="2015" name="Stand. Genomic Sci.">
        <title>Genomic Encyclopedia of Bacterial and Archaeal Type Strains, Phase III: the genomes of soil and plant-associated and newly described type strains.</title>
        <authorList>
            <person name="Whitman W.B."/>
            <person name="Woyke T."/>
            <person name="Klenk H.P."/>
            <person name="Zhou Y."/>
            <person name="Lilburn T.G."/>
            <person name="Beck B.J."/>
            <person name="De Vos P."/>
            <person name="Vandamme P."/>
            <person name="Eisen J.A."/>
            <person name="Garrity G."/>
            <person name="Hugenholtz P."/>
            <person name="Kyrpides N.C."/>
        </authorList>
    </citation>
    <scope>NUCLEOTIDE SEQUENCE [LARGE SCALE GENOMIC DNA]</scope>
    <source>
        <strain evidence="9 11">CGMCC 1.5380</strain>
    </source>
</reference>
<evidence type="ECO:0000256" key="2">
    <source>
        <dbReference type="ARBA" id="ARBA00022801"/>
    </source>
</evidence>
<evidence type="ECO:0000259" key="6">
    <source>
        <dbReference type="PROSITE" id="PS51192"/>
    </source>
</evidence>
<dbReference type="Proteomes" id="UP000254518">
    <property type="component" value="Unassembled WGS sequence"/>
</dbReference>
<dbReference type="GO" id="GO:0003676">
    <property type="term" value="F:nucleic acid binding"/>
    <property type="evidence" value="ECO:0007669"/>
    <property type="project" value="InterPro"/>
</dbReference>
<dbReference type="SUPFAM" id="SSF52540">
    <property type="entry name" value="P-loop containing nucleoside triphosphate hydrolases"/>
    <property type="match status" value="1"/>
</dbReference>
<dbReference type="PROSITE" id="PS51194">
    <property type="entry name" value="HELICASE_CTER"/>
    <property type="match status" value="1"/>
</dbReference>
<dbReference type="InterPro" id="IPR011545">
    <property type="entry name" value="DEAD/DEAH_box_helicase_dom"/>
</dbReference>
<dbReference type="GO" id="GO:0003724">
    <property type="term" value="F:RNA helicase activity"/>
    <property type="evidence" value="ECO:0007669"/>
    <property type="project" value="TreeGrafter"/>
</dbReference>
<dbReference type="Pfam" id="PF00271">
    <property type="entry name" value="Helicase_C"/>
    <property type="match status" value="1"/>
</dbReference>
<keyword evidence="10" id="KW-1185">Reference proteome</keyword>
<evidence type="ECO:0000256" key="1">
    <source>
        <dbReference type="ARBA" id="ARBA00022741"/>
    </source>
</evidence>
<comment type="similarity">
    <text evidence="5">Belongs to the DEAD box helicase family.</text>
</comment>
<accession>A0A562Q3U9</accession>
<dbReference type="PANTHER" id="PTHR47959:SF1">
    <property type="entry name" value="ATP-DEPENDENT RNA HELICASE DBPA"/>
    <property type="match status" value="1"/>
</dbReference>
<name>A0A562Q3U9_9FLAO</name>
<feature type="domain" description="Helicase ATP-binding" evidence="6">
    <location>
        <begin position="49"/>
        <end position="217"/>
    </location>
</feature>
<dbReference type="InterPro" id="IPR014001">
    <property type="entry name" value="Helicase_ATP-bd"/>
</dbReference>
<dbReference type="Gene3D" id="3.30.70.330">
    <property type="match status" value="1"/>
</dbReference>
<evidence type="ECO:0000256" key="3">
    <source>
        <dbReference type="ARBA" id="ARBA00022806"/>
    </source>
</evidence>
<proteinExistence type="inferred from homology"/>
<dbReference type="GO" id="GO:0005829">
    <property type="term" value="C:cytosol"/>
    <property type="evidence" value="ECO:0007669"/>
    <property type="project" value="TreeGrafter"/>
</dbReference>
<dbReference type="Proteomes" id="UP000321392">
    <property type="component" value="Unassembled WGS sequence"/>
</dbReference>
<evidence type="ECO:0000256" key="5">
    <source>
        <dbReference type="ARBA" id="ARBA00038437"/>
    </source>
</evidence>
<evidence type="ECO:0000313" key="10">
    <source>
        <dbReference type="Proteomes" id="UP000254518"/>
    </source>
</evidence>
<evidence type="ECO:0000313" key="8">
    <source>
        <dbReference type="EMBL" id="RDI57492.1"/>
    </source>
</evidence>
<organism evidence="9 11">
    <name type="scientific">Flavobacterium glaciei</name>
    <dbReference type="NCBI Taxonomy" id="386300"/>
    <lineage>
        <taxon>Bacteria</taxon>
        <taxon>Pseudomonadati</taxon>
        <taxon>Bacteroidota</taxon>
        <taxon>Flavobacteriia</taxon>
        <taxon>Flavobacteriales</taxon>
        <taxon>Flavobacteriaceae</taxon>
        <taxon>Flavobacterium</taxon>
    </lineage>
</organism>
<dbReference type="Gene3D" id="3.40.50.300">
    <property type="entry name" value="P-loop containing nucleotide triphosphate hydrolases"/>
    <property type="match status" value="2"/>
</dbReference>
<dbReference type="EMBL" id="QQBA01000002">
    <property type="protein sequence ID" value="RDI57492.1"/>
    <property type="molecule type" value="Genomic_DNA"/>
</dbReference>
<dbReference type="InterPro" id="IPR027417">
    <property type="entry name" value="P-loop_NTPase"/>
</dbReference>
<dbReference type="Pfam" id="PF00270">
    <property type="entry name" value="DEAD"/>
    <property type="match status" value="1"/>
</dbReference>
<reference evidence="8 10" key="2">
    <citation type="submission" date="2018-07" db="EMBL/GenBank/DDBJ databases">
        <title>Genomic Encyclopedia of Type Strains, Phase IV (KMG-IV): sequencing the most valuable type-strain genomes for metagenomic binning, comparative biology and taxonomic classification.</title>
        <authorList>
            <person name="Goeker M."/>
        </authorList>
    </citation>
    <scope>NUCLEOTIDE SEQUENCE [LARGE SCALE GENOMIC DNA]</scope>
    <source>
        <strain evidence="8 10">DSM 19728</strain>
    </source>
</reference>
<evidence type="ECO:0000256" key="4">
    <source>
        <dbReference type="ARBA" id="ARBA00022840"/>
    </source>
</evidence>
<evidence type="ECO:0000313" key="9">
    <source>
        <dbReference type="EMBL" id="TWI50706.1"/>
    </source>
</evidence>
<feature type="domain" description="Helicase C-terminal" evidence="7">
    <location>
        <begin position="242"/>
        <end position="389"/>
    </location>
</feature>
<evidence type="ECO:0000259" key="7">
    <source>
        <dbReference type="PROSITE" id="PS51194"/>
    </source>
</evidence>
<dbReference type="InterPro" id="IPR001650">
    <property type="entry name" value="Helicase_C-like"/>
</dbReference>
<gene>
    <name evidence="8" type="ORF">DFR66_102107</name>
    <name evidence="9" type="ORF">IQ02_00609</name>
</gene>
<dbReference type="SMART" id="SM00487">
    <property type="entry name" value="DEXDc"/>
    <property type="match status" value="1"/>
</dbReference>
<keyword evidence="4" id="KW-0067">ATP-binding</keyword>
<keyword evidence="3 9" id="KW-0347">Helicase</keyword>